<dbReference type="EMBL" id="HBIE01000764">
    <property type="protein sequence ID" value="CAE0305301.1"/>
    <property type="molecule type" value="Transcribed_RNA"/>
</dbReference>
<dbReference type="InterPro" id="IPR036322">
    <property type="entry name" value="WD40_repeat_dom_sf"/>
</dbReference>
<evidence type="ECO:0000313" key="5">
    <source>
        <dbReference type="EMBL" id="CAE0305301.1"/>
    </source>
</evidence>
<accession>A0A7S3HUW7</accession>
<dbReference type="Pfam" id="PF21031">
    <property type="entry name" value="WDR54"/>
    <property type="match status" value="1"/>
</dbReference>
<dbReference type="InterPro" id="IPR019775">
    <property type="entry name" value="WD40_repeat_CS"/>
</dbReference>
<organism evidence="5">
    <name type="scientific">Favella ehrenbergii</name>
    <dbReference type="NCBI Taxonomy" id="182087"/>
    <lineage>
        <taxon>Eukaryota</taxon>
        <taxon>Sar</taxon>
        <taxon>Alveolata</taxon>
        <taxon>Ciliophora</taxon>
        <taxon>Intramacronucleata</taxon>
        <taxon>Spirotrichea</taxon>
        <taxon>Choreotrichia</taxon>
        <taxon>Tintinnida</taxon>
        <taxon>Xystonellidae</taxon>
        <taxon>Favella</taxon>
    </lineage>
</organism>
<evidence type="ECO:0000256" key="3">
    <source>
        <dbReference type="PROSITE-ProRule" id="PRU00221"/>
    </source>
</evidence>
<name>A0A7S3HUW7_9SPIT</name>
<gene>
    <name evidence="5" type="ORF">FEHR0123_LOCUS205</name>
</gene>
<reference evidence="5" key="1">
    <citation type="submission" date="2021-01" db="EMBL/GenBank/DDBJ databases">
        <authorList>
            <person name="Corre E."/>
            <person name="Pelletier E."/>
            <person name="Niang G."/>
            <person name="Scheremetjew M."/>
            <person name="Finn R."/>
            <person name="Kale V."/>
            <person name="Holt S."/>
            <person name="Cochrane G."/>
            <person name="Meng A."/>
            <person name="Brown T."/>
            <person name="Cohen L."/>
        </authorList>
    </citation>
    <scope>NUCLEOTIDE SEQUENCE</scope>
    <source>
        <strain evidence="5">Fehren 1</strain>
    </source>
</reference>
<evidence type="ECO:0000259" key="4">
    <source>
        <dbReference type="Pfam" id="PF21031"/>
    </source>
</evidence>
<dbReference type="AlphaFoldDB" id="A0A7S3HUW7"/>
<proteinExistence type="predicted"/>
<dbReference type="SUPFAM" id="SSF50978">
    <property type="entry name" value="WD40 repeat-like"/>
    <property type="match status" value="1"/>
</dbReference>
<feature type="repeat" description="WD" evidence="3">
    <location>
        <begin position="45"/>
        <end position="86"/>
    </location>
</feature>
<dbReference type="InterPro" id="IPR001680">
    <property type="entry name" value="WD40_rpt"/>
</dbReference>
<keyword evidence="2" id="KW-0677">Repeat</keyword>
<evidence type="ECO:0000256" key="1">
    <source>
        <dbReference type="ARBA" id="ARBA00022574"/>
    </source>
</evidence>
<dbReference type="PANTHER" id="PTHR19854">
    <property type="entry name" value="TRANSDUCIN BETA-LIKE 3"/>
    <property type="match status" value="1"/>
</dbReference>
<dbReference type="PROSITE" id="PS00678">
    <property type="entry name" value="WD_REPEATS_1"/>
    <property type="match status" value="1"/>
</dbReference>
<dbReference type="InterPro" id="IPR049546">
    <property type="entry name" value="WDR54_beta_prop"/>
</dbReference>
<dbReference type="Gene3D" id="2.130.10.10">
    <property type="entry name" value="YVTN repeat-like/Quinoprotein amine dehydrogenase"/>
    <property type="match status" value="1"/>
</dbReference>
<dbReference type="PROSITE" id="PS50294">
    <property type="entry name" value="WD_REPEATS_REGION"/>
    <property type="match status" value="1"/>
</dbReference>
<dbReference type="PROSITE" id="PS50082">
    <property type="entry name" value="WD_REPEATS_2"/>
    <property type="match status" value="2"/>
</dbReference>
<protein>
    <recommendedName>
        <fullName evidence="4">WD repeat-containing protein 54 beta-propeller domain-containing protein</fullName>
    </recommendedName>
</protein>
<dbReference type="InterPro" id="IPR015943">
    <property type="entry name" value="WD40/YVTN_repeat-like_dom_sf"/>
</dbReference>
<feature type="repeat" description="WD" evidence="3">
    <location>
        <begin position="87"/>
        <end position="123"/>
    </location>
</feature>
<dbReference type="PANTHER" id="PTHR19854:SF1">
    <property type="entry name" value="GUANINE NUCLEOTIDE-BINDING PROTEIN SUBUNIT BETA-LIKE PROTEIN 1"/>
    <property type="match status" value="1"/>
</dbReference>
<dbReference type="SMART" id="SM00320">
    <property type="entry name" value="WD40"/>
    <property type="match status" value="2"/>
</dbReference>
<evidence type="ECO:0000256" key="2">
    <source>
        <dbReference type="ARBA" id="ARBA00022737"/>
    </source>
</evidence>
<feature type="domain" description="WD repeat-containing protein 54 beta-propeller" evidence="4">
    <location>
        <begin position="66"/>
        <end position="120"/>
    </location>
</feature>
<keyword evidence="1 3" id="KW-0853">WD repeat</keyword>
<sequence length="123" mass="13596">MGGINSFAIAPLDNNKYISVGQEKKITYWDLRKANPEALLESSPYRGETDELNSITISHSNKYFVTGGQSGVVRLYDFSSGNFIAECKAHSRAISTIDFSADDRQVISTGKDGLIAIWNIFLQ</sequence>